<protein>
    <recommendedName>
        <fullName evidence="4">Secreted protein</fullName>
    </recommendedName>
</protein>
<evidence type="ECO:0000256" key="1">
    <source>
        <dbReference type="SAM" id="SignalP"/>
    </source>
</evidence>
<name>A0ABW7BRB7_9ACTN</name>
<evidence type="ECO:0000313" key="2">
    <source>
        <dbReference type="EMBL" id="MFG3188613.1"/>
    </source>
</evidence>
<accession>A0ABW7BRB7</accession>
<evidence type="ECO:0000313" key="3">
    <source>
        <dbReference type="Proteomes" id="UP001604282"/>
    </source>
</evidence>
<dbReference type="RefSeq" id="WP_392880041.1">
    <property type="nucleotide sequence ID" value="NZ_JBICZW010000003.1"/>
</dbReference>
<keyword evidence="3" id="KW-1185">Reference proteome</keyword>
<organism evidence="2 3">
    <name type="scientific">Streptomyces omiyaensis</name>
    <dbReference type="NCBI Taxonomy" id="68247"/>
    <lineage>
        <taxon>Bacteria</taxon>
        <taxon>Bacillati</taxon>
        <taxon>Actinomycetota</taxon>
        <taxon>Actinomycetes</taxon>
        <taxon>Kitasatosporales</taxon>
        <taxon>Streptomycetaceae</taxon>
        <taxon>Streptomyces</taxon>
    </lineage>
</organism>
<evidence type="ECO:0008006" key="4">
    <source>
        <dbReference type="Google" id="ProtNLM"/>
    </source>
</evidence>
<gene>
    <name evidence="2" type="ORF">ACGFYS_06705</name>
</gene>
<sequence>MNSANVSAISAALLVVALAAGVQAGLSSASAGDSAGVVSADDGWGVGPRSVIAKPADDGWG</sequence>
<dbReference type="Proteomes" id="UP001604282">
    <property type="component" value="Unassembled WGS sequence"/>
</dbReference>
<feature type="signal peptide" evidence="1">
    <location>
        <begin position="1"/>
        <end position="24"/>
    </location>
</feature>
<feature type="chain" id="PRO_5047503313" description="Secreted protein" evidence="1">
    <location>
        <begin position="25"/>
        <end position="61"/>
    </location>
</feature>
<dbReference type="EMBL" id="JBICZW010000003">
    <property type="protein sequence ID" value="MFG3188613.1"/>
    <property type="molecule type" value="Genomic_DNA"/>
</dbReference>
<reference evidence="2 3" key="1">
    <citation type="submission" date="2024-10" db="EMBL/GenBank/DDBJ databases">
        <title>The Natural Products Discovery Center: Release of the First 8490 Sequenced Strains for Exploring Actinobacteria Biosynthetic Diversity.</title>
        <authorList>
            <person name="Kalkreuter E."/>
            <person name="Kautsar S.A."/>
            <person name="Yang D."/>
            <person name="Bader C.D."/>
            <person name="Teijaro C.N."/>
            <person name="Fluegel L."/>
            <person name="Davis C.M."/>
            <person name="Simpson J.R."/>
            <person name="Lauterbach L."/>
            <person name="Steele A.D."/>
            <person name="Gui C."/>
            <person name="Meng S."/>
            <person name="Li G."/>
            <person name="Viehrig K."/>
            <person name="Ye F."/>
            <person name="Su P."/>
            <person name="Kiefer A.F."/>
            <person name="Nichols A."/>
            <person name="Cepeda A.J."/>
            <person name="Yan W."/>
            <person name="Fan B."/>
            <person name="Jiang Y."/>
            <person name="Adhikari A."/>
            <person name="Zheng C.-J."/>
            <person name="Schuster L."/>
            <person name="Cowan T.M."/>
            <person name="Smanski M.J."/>
            <person name="Chevrette M.G."/>
            <person name="De Carvalho L.P.S."/>
            <person name="Shen B."/>
        </authorList>
    </citation>
    <scope>NUCLEOTIDE SEQUENCE [LARGE SCALE GENOMIC DNA]</scope>
    <source>
        <strain evidence="2 3">NPDC048229</strain>
    </source>
</reference>
<keyword evidence="1" id="KW-0732">Signal</keyword>
<comment type="caution">
    <text evidence="2">The sequence shown here is derived from an EMBL/GenBank/DDBJ whole genome shotgun (WGS) entry which is preliminary data.</text>
</comment>
<proteinExistence type="predicted"/>